<dbReference type="CDD" id="cd00922">
    <property type="entry name" value="Cyt_c_Oxidase_IV"/>
    <property type="match status" value="1"/>
</dbReference>
<dbReference type="RefSeq" id="XP_022533107.1">
    <property type="nucleotide sequence ID" value="XM_022677386.2"/>
</dbReference>
<dbReference type="GeneID" id="103036968"/>
<reference evidence="13" key="2">
    <citation type="journal article" date="2014" name="Nat. Commun.">
        <title>The cavefish genome reveals candidate genes for eye loss.</title>
        <authorList>
            <person name="McGaugh S.E."/>
            <person name="Gross J.B."/>
            <person name="Aken B."/>
            <person name="Blin M."/>
            <person name="Borowsky R."/>
            <person name="Chalopin D."/>
            <person name="Hinaux H."/>
            <person name="Jeffery W.R."/>
            <person name="Keene A."/>
            <person name="Ma L."/>
            <person name="Minx P."/>
            <person name="Murphy D."/>
            <person name="O'Quin K.E."/>
            <person name="Retaux S."/>
            <person name="Rohner N."/>
            <person name="Searle S.M."/>
            <person name="Stahl B.A."/>
            <person name="Tabin C."/>
            <person name="Volff J.N."/>
            <person name="Yoshizawa M."/>
            <person name="Warren W.C."/>
        </authorList>
    </citation>
    <scope>NUCLEOTIDE SEQUENCE [LARGE SCALE GENOMIC DNA]</scope>
    <source>
        <strain evidence="13">female</strain>
    </source>
</reference>
<dbReference type="PRINTS" id="PR01873">
    <property type="entry name" value="CYTCOXIDASE4"/>
</dbReference>
<organism evidence="12 13">
    <name type="scientific">Astyanax mexicanus</name>
    <name type="common">Blind cave fish</name>
    <name type="synonym">Astyanax fasciatus mexicanus</name>
    <dbReference type="NCBI Taxonomy" id="7994"/>
    <lineage>
        <taxon>Eukaryota</taxon>
        <taxon>Metazoa</taxon>
        <taxon>Chordata</taxon>
        <taxon>Craniata</taxon>
        <taxon>Vertebrata</taxon>
        <taxon>Euteleostomi</taxon>
        <taxon>Actinopterygii</taxon>
        <taxon>Neopterygii</taxon>
        <taxon>Teleostei</taxon>
        <taxon>Ostariophysi</taxon>
        <taxon>Characiformes</taxon>
        <taxon>Characoidei</taxon>
        <taxon>Acestrorhamphidae</taxon>
        <taxon>Acestrorhamphinae</taxon>
        <taxon>Astyanax</taxon>
    </lineage>
</organism>
<evidence type="ECO:0000313" key="13">
    <source>
        <dbReference type="Proteomes" id="UP000018467"/>
    </source>
</evidence>
<evidence type="ECO:0000256" key="11">
    <source>
        <dbReference type="SAM" id="MobiDB-lite"/>
    </source>
</evidence>
<comment type="similarity">
    <text evidence="3 10">Belongs to the cytochrome c oxidase IV family.</text>
</comment>
<evidence type="ECO:0000256" key="7">
    <source>
        <dbReference type="ARBA" id="ARBA00022989"/>
    </source>
</evidence>
<sequence length="215" mass="24943">MASPRRERREEGRRRADECDQTPKVRVQACMRRGSLCKTTMLRLTAGRVRTLLSRQAMAALSTSSARMASHGHEVSEQADISLPYFDRLDTPLPDRPYQDSLSAAEKSLKQKEKGPWTSLSNEEKLALYRIMFKETYAEMKRPTGEWKTVVAGILFFMGATGLVVLWQRYYVYPPHPPSFDEEWQAKQVKRMLDMRINPVEGFSSKWDYEKGQWK</sequence>
<dbReference type="GO" id="GO:0005743">
    <property type="term" value="C:mitochondrial inner membrane"/>
    <property type="evidence" value="ECO:0007669"/>
    <property type="project" value="UniProtKB-SubCell"/>
</dbReference>
<comment type="function">
    <text evidence="10">Component of the cytochrome c oxidase, the last enzyme in the mitochondrial electron transport chain which drives oxidative phosphorylation.</text>
</comment>
<dbReference type="Pfam" id="PF02936">
    <property type="entry name" value="COX4"/>
    <property type="match status" value="1"/>
</dbReference>
<keyword evidence="9 10" id="KW-0472">Membrane</keyword>
<name>A0A3B1JDB5_ASTMX</name>
<dbReference type="FunFam" id="1.10.442.10:FF:000001">
    <property type="entry name" value="Cytochrome c oxidase subunit 4 isoform 1"/>
    <property type="match status" value="1"/>
</dbReference>
<feature type="region of interest" description="Disordered" evidence="11">
    <location>
        <begin position="97"/>
        <end position="116"/>
    </location>
</feature>
<evidence type="ECO:0000256" key="4">
    <source>
        <dbReference type="ARBA" id="ARBA00011485"/>
    </source>
</evidence>
<dbReference type="InterPro" id="IPR013288">
    <property type="entry name" value="Cyt_c_oxidase_su4"/>
</dbReference>
<dbReference type="InterPro" id="IPR036639">
    <property type="entry name" value="Cyt_c_oxidase_su4_sf"/>
</dbReference>
<keyword evidence="6 10" id="KW-0999">Mitochondrion inner membrane</keyword>
<dbReference type="PANTHER" id="PTHR10707:SF15">
    <property type="entry name" value="CYTOCHROME C OXIDASE SUBUNIT 4"/>
    <property type="match status" value="1"/>
</dbReference>
<evidence type="ECO:0000256" key="9">
    <source>
        <dbReference type="ARBA" id="ARBA00023136"/>
    </source>
</evidence>
<evidence type="ECO:0000256" key="1">
    <source>
        <dbReference type="ARBA" id="ARBA00004434"/>
    </source>
</evidence>
<keyword evidence="7 10" id="KW-1133">Transmembrane helix</keyword>
<accession>A0A3B1JDB5</accession>
<reference evidence="12" key="4">
    <citation type="submission" date="2025-09" db="UniProtKB">
        <authorList>
            <consortium name="Ensembl"/>
        </authorList>
    </citation>
    <scope>IDENTIFICATION</scope>
</reference>
<feature type="region of interest" description="Disordered" evidence="11">
    <location>
        <begin position="1"/>
        <end position="20"/>
    </location>
</feature>
<evidence type="ECO:0000256" key="6">
    <source>
        <dbReference type="ARBA" id="ARBA00022792"/>
    </source>
</evidence>
<keyword evidence="5 10" id="KW-0812">Transmembrane</keyword>
<comment type="pathway">
    <text evidence="2 10">Energy metabolism; oxidative phosphorylation.</text>
</comment>
<dbReference type="Gene3D" id="1.10.442.10">
    <property type="entry name" value="Cytochrome c oxidase subunit IV"/>
    <property type="match status" value="1"/>
</dbReference>
<proteinExistence type="inferred from homology"/>
<dbReference type="GO" id="GO:0045277">
    <property type="term" value="C:respiratory chain complex IV"/>
    <property type="evidence" value="ECO:0007669"/>
    <property type="project" value="InterPro"/>
</dbReference>
<dbReference type="STRING" id="7994.ENSAMXP00000039860"/>
<dbReference type="AlphaFoldDB" id="A0A3B1JDB5"/>
<evidence type="ECO:0000256" key="8">
    <source>
        <dbReference type="ARBA" id="ARBA00023128"/>
    </source>
</evidence>
<dbReference type="GO" id="GO:0006123">
    <property type="term" value="P:mitochondrial electron transport, cytochrome c to oxygen"/>
    <property type="evidence" value="ECO:0007669"/>
    <property type="project" value="InterPro"/>
</dbReference>
<dbReference type="InParanoid" id="A0A3B1JDB5"/>
<protein>
    <recommendedName>
        <fullName evidence="10">Cytochrome c oxidase subunit 4</fullName>
    </recommendedName>
</protein>
<evidence type="ECO:0000256" key="3">
    <source>
        <dbReference type="ARBA" id="ARBA00008135"/>
    </source>
</evidence>
<keyword evidence="13" id="KW-1185">Reference proteome</keyword>
<feature type="transmembrane region" description="Helical" evidence="10">
    <location>
        <begin position="150"/>
        <end position="170"/>
    </location>
</feature>
<dbReference type="KEGG" id="amex:103036968"/>
<evidence type="ECO:0000313" key="12">
    <source>
        <dbReference type="Ensembl" id="ENSAMXP00000039860.1"/>
    </source>
</evidence>
<comment type="subcellular location">
    <subcellularLocation>
        <location evidence="1 10">Mitochondrion inner membrane</location>
        <topology evidence="1 10">Single-pass membrane protein</topology>
    </subcellularLocation>
</comment>
<reference evidence="12" key="3">
    <citation type="submission" date="2025-08" db="UniProtKB">
        <authorList>
            <consortium name="Ensembl"/>
        </authorList>
    </citation>
    <scope>IDENTIFICATION</scope>
</reference>
<dbReference type="InterPro" id="IPR004203">
    <property type="entry name" value="Cyt_c_oxidase_su4_fam"/>
</dbReference>
<dbReference type="SUPFAM" id="SSF81406">
    <property type="entry name" value="Mitochondrial cytochrome c oxidase subunit IV"/>
    <property type="match status" value="1"/>
</dbReference>
<dbReference type="Bgee" id="ENSAMXG00000030429">
    <property type="expression patterns" value="Expressed in bone element and 14 other cell types or tissues"/>
</dbReference>
<evidence type="ECO:0000256" key="5">
    <source>
        <dbReference type="ARBA" id="ARBA00022692"/>
    </source>
</evidence>
<dbReference type="PANTHER" id="PTHR10707">
    <property type="entry name" value="CYTOCHROME C OXIDASE SUBUNIT IV"/>
    <property type="match status" value="1"/>
</dbReference>
<evidence type="ECO:0000256" key="2">
    <source>
        <dbReference type="ARBA" id="ARBA00004673"/>
    </source>
</evidence>
<comment type="subunit">
    <text evidence="4">Component of the cytochrome c oxidase (complex IV, CIV), a multisubunit enzyme composed of 14 subunits. The complex is composed of a catalytic core of 3 subunits MT-CO1, MT-CO2 and MT-CO3, encoded in the mitochondrial DNA, and 11 supernumerary subunits COX4I, COX5A, COX5B, COX6A, COX6B, COX6C, COX7A, COX7B, COX7C, COX8 and NDUFA4, which are encoded in the nuclear genome. The complex exists as a monomer or a dimer and forms supercomplexes (SCs) in the inner mitochondrial membrane with NADH-ubiquinone oxidoreductase (complex I, CI) and ubiquinol-cytochrome c oxidoreductase (cytochrome b-c1 complex, complex III, CIII), resulting in different assemblies (supercomplex SCI(1)III(2)IV(1) and megacomplex MCI(2)III(2)IV(2)).</text>
</comment>
<dbReference type="GeneTree" id="ENSGT00390000002407"/>
<dbReference type="UniPathway" id="UPA00705"/>
<dbReference type="Proteomes" id="UP000018467">
    <property type="component" value="Unassembled WGS sequence"/>
</dbReference>
<reference evidence="13" key="1">
    <citation type="submission" date="2013-03" db="EMBL/GenBank/DDBJ databases">
        <authorList>
            <person name="Jeffery W."/>
            <person name="Warren W."/>
            <person name="Wilson R.K."/>
        </authorList>
    </citation>
    <scope>NUCLEOTIDE SEQUENCE</scope>
    <source>
        <strain evidence="13">female</strain>
    </source>
</reference>
<dbReference type="Ensembl" id="ENSAMXT00000050504.1">
    <property type="protein sequence ID" value="ENSAMXP00000039860.1"/>
    <property type="gene ID" value="ENSAMXG00000030429.1"/>
</dbReference>
<keyword evidence="8 10" id="KW-0496">Mitochondrion</keyword>
<dbReference type="OrthoDB" id="186013at2759"/>
<evidence type="ECO:0000256" key="10">
    <source>
        <dbReference type="RuleBase" id="RU367145"/>
    </source>
</evidence>